<evidence type="ECO:0000256" key="2">
    <source>
        <dbReference type="SAM" id="Phobius"/>
    </source>
</evidence>
<dbReference type="Proteomes" id="UP001317742">
    <property type="component" value="Chromosome"/>
</dbReference>
<keyword evidence="2" id="KW-1133">Transmembrane helix</keyword>
<dbReference type="RefSeq" id="WP_281763104.1">
    <property type="nucleotide sequence ID" value="NZ_AP026709.1"/>
</dbReference>
<gene>
    <name evidence="4" type="ORF">SYK_16060</name>
</gene>
<keyword evidence="5" id="KW-1185">Reference proteome</keyword>
<keyword evidence="2" id="KW-0812">Transmembrane</keyword>
<dbReference type="SUPFAM" id="SSF81606">
    <property type="entry name" value="PP2C-like"/>
    <property type="match status" value="1"/>
</dbReference>
<feature type="transmembrane region" description="Helical" evidence="2">
    <location>
        <begin position="7"/>
        <end position="25"/>
    </location>
</feature>
<evidence type="ECO:0000313" key="5">
    <source>
        <dbReference type="Proteomes" id="UP001317742"/>
    </source>
</evidence>
<dbReference type="InterPro" id="IPR052016">
    <property type="entry name" value="Bact_Sigma-Reg"/>
</dbReference>
<dbReference type="InterPro" id="IPR001932">
    <property type="entry name" value="PPM-type_phosphatase-like_dom"/>
</dbReference>
<dbReference type="Gene3D" id="3.60.40.10">
    <property type="entry name" value="PPM-type phosphatase domain"/>
    <property type="match status" value="1"/>
</dbReference>
<dbReference type="PANTHER" id="PTHR43156">
    <property type="entry name" value="STAGE II SPORULATION PROTEIN E-RELATED"/>
    <property type="match status" value="1"/>
</dbReference>
<dbReference type="EMBL" id="AP026709">
    <property type="protein sequence ID" value="BDQ37246.1"/>
    <property type="molecule type" value="Genomic_DNA"/>
</dbReference>
<dbReference type="InterPro" id="IPR036457">
    <property type="entry name" value="PPM-type-like_dom_sf"/>
</dbReference>
<name>A0ABM8B0L4_9BACT</name>
<feature type="domain" description="PPM-type phosphatase" evidence="3">
    <location>
        <begin position="275"/>
        <end position="492"/>
    </location>
</feature>
<keyword evidence="1" id="KW-0378">Hydrolase</keyword>
<dbReference type="Gene3D" id="6.10.340.10">
    <property type="match status" value="1"/>
</dbReference>
<dbReference type="PANTHER" id="PTHR43156:SF2">
    <property type="entry name" value="STAGE II SPORULATION PROTEIN E"/>
    <property type="match status" value="1"/>
</dbReference>
<evidence type="ECO:0000313" key="4">
    <source>
        <dbReference type="EMBL" id="BDQ37246.1"/>
    </source>
</evidence>
<proteinExistence type="predicted"/>
<accession>A0ABM8B0L4</accession>
<keyword evidence="2" id="KW-0472">Membrane</keyword>
<evidence type="ECO:0000259" key="3">
    <source>
        <dbReference type="SMART" id="SM00331"/>
    </source>
</evidence>
<dbReference type="SMART" id="SM00331">
    <property type="entry name" value="PP2C_SIG"/>
    <property type="match status" value="1"/>
</dbReference>
<organism evidence="4 5">
    <name type="scientific">Pseudodesulfovibrio nedwellii</name>
    <dbReference type="NCBI Taxonomy" id="2973072"/>
    <lineage>
        <taxon>Bacteria</taxon>
        <taxon>Pseudomonadati</taxon>
        <taxon>Thermodesulfobacteriota</taxon>
        <taxon>Desulfovibrionia</taxon>
        <taxon>Desulfovibrionales</taxon>
        <taxon>Desulfovibrionaceae</taxon>
    </lineage>
</organism>
<protein>
    <recommendedName>
        <fullName evidence="3">PPM-type phosphatase domain-containing protein</fullName>
    </recommendedName>
</protein>
<sequence length="494" mass="54408">MSINQRILILVAAAVILVAYPLWIISEEMYQAQITKIVDNSAKNAINQTLLLMKQAPESDNFLTSTSIPGRQAFIFDSKGNTLESDGSNDLSAVIALLLNQLSKQPTKSSIISTEITQEGPNPKGWDCVVGFSKEKDIFVAVCYDRDYTYDASTSVQLTAGILALAVFVLGLLGAKLISARITLPLKQLANYARQLPSREIADAETQNTLTKFKSIKDKNIVELVRALAHMEQELTHYIQNEKNTAAERARIKSELHIAAEIQQGALPEKLNLPGQTASIKAHMLPAQEIGGDLYDYFMVNEHTLLFSLGDVSGKGVPAALFMFATQHMLRSLAMQGMPLNAIMKKLNNTLATNNTSAMYVTMVVGRYDLRTGDLEYILAGHQPPLLKHADGTLTNLEGAANFPVGNINNIKFESQMAKLKSGDRLVVFTDGATEAYDGQNNLYGMKRLVSLIRKDKGSCCEELLETVFSSVTKFSEDKNMHDDITVLCLHRKE</sequence>
<dbReference type="Pfam" id="PF07228">
    <property type="entry name" value="SpoIIE"/>
    <property type="match status" value="1"/>
</dbReference>
<evidence type="ECO:0000256" key="1">
    <source>
        <dbReference type="ARBA" id="ARBA00022801"/>
    </source>
</evidence>
<reference evidence="4 5" key="1">
    <citation type="submission" date="2022-08" db="EMBL/GenBank/DDBJ databases">
        <title>Genome Sequence of the sulphate-reducing bacterium, Pseudodesulfovibrio sp. SYK.</title>
        <authorList>
            <person name="Kondo R."/>
            <person name="Kataoka T."/>
        </authorList>
    </citation>
    <scope>NUCLEOTIDE SEQUENCE [LARGE SCALE GENOMIC DNA]</scope>
    <source>
        <strain evidence="4 5">SYK</strain>
    </source>
</reference>